<dbReference type="AlphaFoldDB" id="Q3JS10"/>
<evidence type="ECO:0000256" key="2">
    <source>
        <dbReference type="ARBA" id="ARBA00022741"/>
    </source>
</evidence>
<feature type="compositionally biased region" description="Low complexity" evidence="5">
    <location>
        <begin position="18"/>
        <end position="29"/>
    </location>
</feature>
<dbReference type="Pfam" id="PF02734">
    <property type="entry name" value="Dak2"/>
    <property type="match status" value="1"/>
</dbReference>
<dbReference type="NCBIfam" id="NF011049">
    <property type="entry name" value="PRK14479.1"/>
    <property type="match status" value="1"/>
</dbReference>
<protein>
    <submittedName>
        <fullName evidence="8">Dihydroxyacetone kinase</fullName>
        <ecNumber evidence="8">2.7.1.29</ecNumber>
    </submittedName>
</protein>
<dbReference type="GO" id="GO:0005829">
    <property type="term" value="C:cytosol"/>
    <property type="evidence" value="ECO:0007669"/>
    <property type="project" value="TreeGrafter"/>
</dbReference>
<dbReference type="Proteomes" id="UP000002700">
    <property type="component" value="Chromosome I"/>
</dbReference>
<dbReference type="HOGENOM" id="CLU_017054_6_2_4"/>
<evidence type="ECO:0000256" key="4">
    <source>
        <dbReference type="ARBA" id="ARBA00022840"/>
    </source>
</evidence>
<dbReference type="Gene3D" id="3.30.1180.20">
    <property type="entry name" value="Dihydroxyacetone kinase, domain 2"/>
    <property type="match status" value="1"/>
</dbReference>
<feature type="domain" description="DhaL" evidence="6">
    <location>
        <begin position="414"/>
        <end position="613"/>
    </location>
</feature>
<dbReference type="KEGG" id="bpm:BURPS1710b_2248"/>
<dbReference type="Gene3D" id="3.40.50.10440">
    <property type="entry name" value="Dihydroxyacetone kinase, domain 1"/>
    <property type="match status" value="1"/>
</dbReference>
<dbReference type="InterPro" id="IPR036117">
    <property type="entry name" value="DhaL_dom_sf"/>
</dbReference>
<dbReference type="SMART" id="SM01120">
    <property type="entry name" value="Dak2"/>
    <property type="match status" value="1"/>
</dbReference>
<accession>Q3JS10</accession>
<evidence type="ECO:0000313" key="8">
    <source>
        <dbReference type="EMBL" id="ABA49699.1"/>
    </source>
</evidence>
<evidence type="ECO:0000259" key="6">
    <source>
        <dbReference type="PROSITE" id="PS51480"/>
    </source>
</evidence>
<dbReference type="EnsemblBacteria" id="ABA49699">
    <property type="protein sequence ID" value="ABA49699"/>
    <property type="gene ID" value="BURPS1710b_2248"/>
</dbReference>
<dbReference type="SUPFAM" id="SSF82549">
    <property type="entry name" value="DAK1/DegV-like"/>
    <property type="match status" value="1"/>
</dbReference>
<keyword evidence="2" id="KW-0547">Nucleotide-binding</keyword>
<name>Q3JS10_BURP1</name>
<dbReference type="FunFam" id="3.40.50.10440:FF:000001">
    <property type="entry name" value="Dihydroxyacetone kinase, DhaK subunit"/>
    <property type="match status" value="1"/>
</dbReference>
<organism evidence="8 9">
    <name type="scientific">Burkholderia pseudomallei (strain 1710b)</name>
    <dbReference type="NCBI Taxonomy" id="320372"/>
    <lineage>
        <taxon>Bacteria</taxon>
        <taxon>Pseudomonadati</taxon>
        <taxon>Pseudomonadota</taxon>
        <taxon>Betaproteobacteria</taxon>
        <taxon>Burkholderiales</taxon>
        <taxon>Burkholderiaceae</taxon>
        <taxon>Burkholderia</taxon>
        <taxon>pseudomallei group</taxon>
    </lineage>
</organism>
<dbReference type="FunFam" id="3.30.1180.20:FF:000001">
    <property type="entry name" value="Dihydroxyacetone kinase 1"/>
    <property type="match status" value="1"/>
</dbReference>
<feature type="domain" description="DhaK" evidence="7">
    <location>
        <begin position="53"/>
        <end position="376"/>
    </location>
</feature>
<keyword evidence="1 8" id="KW-0808">Transferase</keyword>
<dbReference type="EMBL" id="CP000124">
    <property type="protein sequence ID" value="ABA49699.1"/>
    <property type="molecule type" value="Genomic_DNA"/>
</dbReference>
<dbReference type="GO" id="GO:0005524">
    <property type="term" value="F:ATP binding"/>
    <property type="evidence" value="ECO:0007669"/>
    <property type="project" value="UniProtKB-KW"/>
</dbReference>
<proteinExistence type="predicted"/>
<dbReference type="PANTHER" id="PTHR28629:SF4">
    <property type="entry name" value="TRIOKINASE_FMN CYCLASE"/>
    <property type="match status" value="1"/>
</dbReference>
<evidence type="ECO:0000256" key="5">
    <source>
        <dbReference type="SAM" id="MobiDB-lite"/>
    </source>
</evidence>
<feature type="region of interest" description="Disordered" evidence="5">
    <location>
        <begin position="1"/>
        <end position="35"/>
    </location>
</feature>
<evidence type="ECO:0000256" key="3">
    <source>
        <dbReference type="ARBA" id="ARBA00022777"/>
    </source>
</evidence>
<dbReference type="EC" id="2.7.1.29" evidence="8"/>
<evidence type="ECO:0000256" key="1">
    <source>
        <dbReference type="ARBA" id="ARBA00022679"/>
    </source>
</evidence>
<dbReference type="PROSITE" id="PS51481">
    <property type="entry name" value="DHAK"/>
    <property type="match status" value="1"/>
</dbReference>
<keyword evidence="4" id="KW-0067">ATP-binding</keyword>
<dbReference type="GO" id="GO:0004371">
    <property type="term" value="F:glycerone kinase activity"/>
    <property type="evidence" value="ECO:0007669"/>
    <property type="project" value="UniProtKB-EC"/>
</dbReference>
<dbReference type="PROSITE" id="PS51480">
    <property type="entry name" value="DHAL"/>
    <property type="match status" value="1"/>
</dbReference>
<dbReference type="PANTHER" id="PTHR28629">
    <property type="entry name" value="TRIOKINASE/FMN CYCLASE"/>
    <property type="match status" value="1"/>
</dbReference>
<sequence>MHGSMPARRPARKRARPRTAASRAFSRMRPMPRRRAALTHRQETAAMKKLVNHPSDVVREMLEGIARQSPHVAMLGDEHVLIRRPLPEPAKRAVAVISGGGSGHEPAHGGYVGAGMLSAAVCGEVFTSPSADAVLAAIRATAGPHGALLIVKNYTGDRLNFGLAAELARAEGIPVEIVVVADDVSLRALTERGRRRGIAGTVLVHKLAGAAAERGLTLAQVAAAANTAAARLGTMGVALDGCTMPGAEQSGFRLADHEIELGLGIHGEKGVQRTAPMPADALAETLVAAIVDDQSIARGDRVALLVNGLGATPDMELGIVLRAAYDSLSRRGVEVARAWAGTFLSALDMPGCSISLLKLNDDLLELLDAPTQARAWPGGGAVNRDIRVACAEAGPADGSPQWATASMASAMGADVLQPALHAVAAALIDHEPVLTELDAVAGDGDLGASMRRAANAMLALPADAYRGPAVLLAALGAALRRAIAGSSGPFYATALVRAARRLAEVPDPGARDWASAFRSGVDAIGELGGAKPGDRTMLDALVPAADAFERELSAGGSARAAWAAAVRAADEGAARTAGMTPRAGRASYLGARAVGAPDGGAVAVACWLRALQPHVA</sequence>
<keyword evidence="3 8" id="KW-0418">Kinase</keyword>
<dbReference type="InterPro" id="IPR004006">
    <property type="entry name" value="DhaK_dom"/>
</dbReference>
<gene>
    <name evidence="8" type="primary">dak</name>
    <name evidence="8" type="ordered locus">BURPS1710b_2248</name>
</gene>
<evidence type="ECO:0000259" key="7">
    <source>
        <dbReference type="PROSITE" id="PS51481"/>
    </source>
</evidence>
<evidence type="ECO:0000313" key="9">
    <source>
        <dbReference type="Proteomes" id="UP000002700"/>
    </source>
</evidence>
<dbReference type="SUPFAM" id="SSF101473">
    <property type="entry name" value="DhaL-like"/>
    <property type="match status" value="1"/>
</dbReference>
<dbReference type="Pfam" id="PF02733">
    <property type="entry name" value="Dak1"/>
    <property type="match status" value="1"/>
</dbReference>
<dbReference type="FunFam" id="1.25.40.340:FF:000002">
    <property type="entry name" value="Dihydroxyacetone kinase, L subunit"/>
    <property type="match status" value="1"/>
</dbReference>
<reference evidence="8 9" key="1">
    <citation type="submission" date="2005-09" db="EMBL/GenBank/DDBJ databases">
        <authorList>
            <person name="Woods D.E."/>
            <person name="Nierman W.C."/>
        </authorList>
    </citation>
    <scope>NUCLEOTIDE SEQUENCE [LARGE SCALE GENOMIC DNA]</scope>
    <source>
        <strain evidence="8 9">1710b</strain>
    </source>
</reference>
<dbReference type="InterPro" id="IPR004007">
    <property type="entry name" value="DhaL_dom"/>
</dbReference>
<dbReference type="InterPro" id="IPR050861">
    <property type="entry name" value="Dihydroxyacetone_Kinase"/>
</dbReference>
<dbReference type="Gene3D" id="1.25.40.340">
    <property type="match status" value="1"/>
</dbReference>
<dbReference type="GO" id="GO:0019563">
    <property type="term" value="P:glycerol catabolic process"/>
    <property type="evidence" value="ECO:0007669"/>
    <property type="project" value="TreeGrafter"/>
</dbReference>